<protein>
    <submittedName>
        <fullName evidence="1">Uncharacterized protein</fullName>
    </submittedName>
</protein>
<feature type="non-terminal residue" evidence="1">
    <location>
        <position position="94"/>
    </location>
</feature>
<dbReference type="Proteomes" id="UP001209540">
    <property type="component" value="Unassembled WGS sequence"/>
</dbReference>
<gene>
    <name evidence="1" type="ORF">BDA99DRAFT_415569</name>
</gene>
<evidence type="ECO:0000313" key="2">
    <source>
        <dbReference type="Proteomes" id="UP001209540"/>
    </source>
</evidence>
<evidence type="ECO:0000313" key="1">
    <source>
        <dbReference type="EMBL" id="KAI9247122.1"/>
    </source>
</evidence>
<keyword evidence="2" id="KW-1185">Reference proteome</keyword>
<sequence>EDEETDLPSCFERYRKEAQSNSKEKGFYMDSDLQEILSLAGVLFLKDNDFSEKQVEQFGLAPLKNLHRQLTNELLDGNLKFAKNLHDDISELLR</sequence>
<feature type="non-terminal residue" evidence="1">
    <location>
        <position position="1"/>
    </location>
</feature>
<dbReference type="AlphaFoldDB" id="A0AAD5JXX2"/>
<name>A0AAD5JXX2_9FUNG</name>
<reference evidence="1" key="1">
    <citation type="journal article" date="2022" name="IScience">
        <title>Evolution of zygomycete secretomes and the origins of terrestrial fungal ecologies.</title>
        <authorList>
            <person name="Chang Y."/>
            <person name="Wang Y."/>
            <person name="Mondo S."/>
            <person name="Ahrendt S."/>
            <person name="Andreopoulos W."/>
            <person name="Barry K."/>
            <person name="Beard J."/>
            <person name="Benny G.L."/>
            <person name="Blankenship S."/>
            <person name="Bonito G."/>
            <person name="Cuomo C."/>
            <person name="Desiro A."/>
            <person name="Gervers K.A."/>
            <person name="Hundley H."/>
            <person name="Kuo A."/>
            <person name="LaButti K."/>
            <person name="Lang B.F."/>
            <person name="Lipzen A."/>
            <person name="O'Donnell K."/>
            <person name="Pangilinan J."/>
            <person name="Reynolds N."/>
            <person name="Sandor L."/>
            <person name="Smith M.E."/>
            <person name="Tsang A."/>
            <person name="Grigoriev I.V."/>
            <person name="Stajich J.E."/>
            <person name="Spatafora J.W."/>
        </authorList>
    </citation>
    <scope>NUCLEOTIDE SEQUENCE</scope>
    <source>
        <strain evidence="1">RSA 2281</strain>
    </source>
</reference>
<proteinExistence type="predicted"/>
<dbReference type="EMBL" id="JAIXMP010000043">
    <property type="protein sequence ID" value="KAI9247122.1"/>
    <property type="molecule type" value="Genomic_DNA"/>
</dbReference>
<accession>A0AAD5JXX2</accession>
<comment type="caution">
    <text evidence="1">The sequence shown here is derived from an EMBL/GenBank/DDBJ whole genome shotgun (WGS) entry which is preliminary data.</text>
</comment>
<reference evidence="1" key="2">
    <citation type="submission" date="2023-02" db="EMBL/GenBank/DDBJ databases">
        <authorList>
            <consortium name="DOE Joint Genome Institute"/>
            <person name="Mondo S.J."/>
            <person name="Chang Y."/>
            <person name="Wang Y."/>
            <person name="Ahrendt S."/>
            <person name="Andreopoulos W."/>
            <person name="Barry K."/>
            <person name="Beard J."/>
            <person name="Benny G.L."/>
            <person name="Blankenship S."/>
            <person name="Bonito G."/>
            <person name="Cuomo C."/>
            <person name="Desiro A."/>
            <person name="Gervers K.A."/>
            <person name="Hundley H."/>
            <person name="Kuo A."/>
            <person name="LaButti K."/>
            <person name="Lang B.F."/>
            <person name="Lipzen A."/>
            <person name="O'Donnell K."/>
            <person name="Pangilinan J."/>
            <person name="Reynolds N."/>
            <person name="Sandor L."/>
            <person name="Smith M.W."/>
            <person name="Tsang A."/>
            <person name="Grigoriev I.V."/>
            <person name="Stajich J.E."/>
            <person name="Spatafora J.W."/>
        </authorList>
    </citation>
    <scope>NUCLEOTIDE SEQUENCE</scope>
    <source>
        <strain evidence="1">RSA 2281</strain>
    </source>
</reference>
<organism evidence="1 2">
    <name type="scientific">Phascolomyces articulosus</name>
    <dbReference type="NCBI Taxonomy" id="60185"/>
    <lineage>
        <taxon>Eukaryota</taxon>
        <taxon>Fungi</taxon>
        <taxon>Fungi incertae sedis</taxon>
        <taxon>Mucoromycota</taxon>
        <taxon>Mucoromycotina</taxon>
        <taxon>Mucoromycetes</taxon>
        <taxon>Mucorales</taxon>
        <taxon>Lichtheimiaceae</taxon>
        <taxon>Phascolomyces</taxon>
    </lineage>
</organism>